<dbReference type="STRING" id="29542.A6070_10340"/>
<dbReference type="Proteomes" id="UP000182264">
    <property type="component" value="Chromosome"/>
</dbReference>
<evidence type="ECO:0000313" key="2">
    <source>
        <dbReference type="Proteomes" id="UP000182264"/>
    </source>
</evidence>
<dbReference type="RefSeq" id="WP_072285699.1">
    <property type="nucleotide sequence ID" value="NZ_CP015455.1"/>
</dbReference>
<organism evidence="1 2">
    <name type="scientific">Syntrophotalea acetylenica</name>
    <name type="common">Pelobacter acetylenicus</name>
    <dbReference type="NCBI Taxonomy" id="29542"/>
    <lineage>
        <taxon>Bacteria</taxon>
        <taxon>Pseudomonadati</taxon>
        <taxon>Thermodesulfobacteriota</taxon>
        <taxon>Desulfuromonadia</taxon>
        <taxon>Desulfuromonadales</taxon>
        <taxon>Syntrophotaleaceae</taxon>
        <taxon>Syntrophotalea</taxon>
    </lineage>
</organism>
<dbReference type="KEGG" id="pace:A6070_10340"/>
<accession>A0A1L3GDH8</accession>
<dbReference type="NCBIfam" id="NF033894">
    <property type="entry name" value="Eex_IncN"/>
    <property type="match status" value="1"/>
</dbReference>
<evidence type="ECO:0000313" key="1">
    <source>
        <dbReference type="EMBL" id="APG23885.1"/>
    </source>
</evidence>
<gene>
    <name evidence="1" type="ORF">A7E75_01725</name>
</gene>
<dbReference type="AlphaFoldDB" id="A0A1L3GDH8"/>
<name>A0A1L3GDH8_SYNAC</name>
<dbReference type="EMBL" id="CP015518">
    <property type="protein sequence ID" value="APG23885.1"/>
    <property type="molecule type" value="Genomic_DNA"/>
</dbReference>
<dbReference type="PROSITE" id="PS51257">
    <property type="entry name" value="PROKAR_LIPOPROTEIN"/>
    <property type="match status" value="1"/>
</dbReference>
<protein>
    <recommendedName>
        <fullName evidence="3">EexN family lipoprotein</fullName>
    </recommendedName>
</protein>
<proteinExistence type="predicted"/>
<reference evidence="1 2" key="1">
    <citation type="journal article" date="2017" name="Genome Announc.">
        <title>Complete Genome Sequences of Two Acetylene-Fermenting Pelobacter acetylenicus Strains.</title>
        <authorList>
            <person name="Sutton J.M."/>
            <person name="Baesman S.M."/>
            <person name="Fierst J.L."/>
            <person name="Poret-Peterson A.T."/>
            <person name="Oremland R.S."/>
            <person name="Dunlap D.S."/>
            <person name="Akob D.M."/>
        </authorList>
    </citation>
    <scope>NUCLEOTIDE SEQUENCE [LARGE SCALE GENOMIC DNA]</scope>
    <source>
        <strain evidence="1 2">DSM 3247</strain>
    </source>
</reference>
<keyword evidence="2" id="KW-1185">Reference proteome</keyword>
<dbReference type="OrthoDB" id="6944087at2"/>
<sequence length="89" mass="10103">MAKKTLSVRNAVLLIVVFSCCFLGGCGQDKSLVTGETKSFEWFIEHPDARRKALSVCSENNWELKDLPNCDNAIEAETVVRVRRKRMNK</sequence>
<evidence type="ECO:0008006" key="3">
    <source>
        <dbReference type="Google" id="ProtNLM"/>
    </source>
</evidence>
<dbReference type="InterPro" id="IPR047937">
    <property type="entry name" value="Eex_IncN-like"/>
</dbReference>